<protein>
    <submittedName>
        <fullName evidence="2">Uncharacterized protein</fullName>
    </submittedName>
</protein>
<keyword evidence="1" id="KW-1133">Transmembrane helix</keyword>
<keyword evidence="1" id="KW-0812">Transmembrane</keyword>
<evidence type="ECO:0000313" key="2">
    <source>
        <dbReference type="EMBL" id="OUA03010.1"/>
    </source>
</evidence>
<comment type="caution">
    <text evidence="2">The sequence shown here is derived from an EMBL/GenBank/DDBJ whole genome shotgun (WGS) entry which is preliminary data.</text>
</comment>
<proteinExistence type="predicted"/>
<feature type="transmembrane region" description="Helical" evidence="1">
    <location>
        <begin position="69"/>
        <end position="91"/>
    </location>
</feature>
<dbReference type="EMBL" id="NFEM01000070">
    <property type="protein sequence ID" value="OUA03010.1"/>
    <property type="molecule type" value="Genomic_DNA"/>
</dbReference>
<gene>
    <name evidence="2" type="ORF">BK774_13510</name>
</gene>
<evidence type="ECO:0000256" key="1">
    <source>
        <dbReference type="SAM" id="Phobius"/>
    </source>
</evidence>
<sequence>MKYIGATQIISAIFKIYRRNPDYISDFQNISAQPRLYQRFSKYIDLPTIIAKTSTLYNEKRLFQHMDSLFLYFFTFLTRPLISPLFCDFVWTLTYTFA</sequence>
<reference evidence="2 3" key="1">
    <citation type="submission" date="2016-10" db="EMBL/GenBank/DDBJ databases">
        <title>Comparative genomics of Bacillus thuringiensis reveals a path to pathogens against multiple invertebrate hosts.</title>
        <authorList>
            <person name="Zheng J."/>
            <person name="Gao Q."/>
            <person name="Liu H."/>
            <person name="Peng D."/>
            <person name="Ruan L."/>
            <person name="Sun M."/>
        </authorList>
    </citation>
    <scope>NUCLEOTIDE SEQUENCE [LARGE SCALE GENOMIC DNA]</scope>
    <source>
        <strain evidence="2">HD5</strain>
    </source>
</reference>
<accession>A0A9X6KG38</accession>
<evidence type="ECO:0000313" key="3">
    <source>
        <dbReference type="Proteomes" id="UP000194551"/>
    </source>
</evidence>
<name>A0A9X6KG38_BACTU</name>
<keyword evidence="1" id="KW-0472">Membrane</keyword>
<dbReference type="Proteomes" id="UP000194551">
    <property type="component" value="Unassembled WGS sequence"/>
</dbReference>
<dbReference type="AlphaFoldDB" id="A0A9X6KG38"/>
<organism evidence="2 3">
    <name type="scientific">Bacillus thuringiensis</name>
    <dbReference type="NCBI Taxonomy" id="1428"/>
    <lineage>
        <taxon>Bacteria</taxon>
        <taxon>Bacillati</taxon>
        <taxon>Bacillota</taxon>
        <taxon>Bacilli</taxon>
        <taxon>Bacillales</taxon>
        <taxon>Bacillaceae</taxon>
        <taxon>Bacillus</taxon>
        <taxon>Bacillus cereus group</taxon>
    </lineage>
</organism>